<reference evidence="1" key="1">
    <citation type="submission" date="2022-10" db="EMBL/GenBank/DDBJ databases">
        <authorList>
            <person name="Chen Y."/>
            <person name="Dougan E. K."/>
            <person name="Chan C."/>
            <person name="Rhodes N."/>
            <person name="Thang M."/>
        </authorList>
    </citation>
    <scope>NUCLEOTIDE SEQUENCE</scope>
</reference>
<gene>
    <name evidence="1" type="ORF">C1SCF055_LOCUS45283</name>
</gene>
<dbReference type="EMBL" id="CAMXCT030006840">
    <property type="protein sequence ID" value="CAL4808216.1"/>
    <property type="molecule type" value="Genomic_DNA"/>
</dbReference>
<reference evidence="2" key="2">
    <citation type="submission" date="2024-04" db="EMBL/GenBank/DDBJ databases">
        <authorList>
            <person name="Chen Y."/>
            <person name="Shah S."/>
            <person name="Dougan E. K."/>
            <person name="Thang M."/>
            <person name="Chan C."/>
        </authorList>
    </citation>
    <scope>NUCLEOTIDE SEQUENCE [LARGE SCALE GENOMIC DNA]</scope>
</reference>
<evidence type="ECO:0000313" key="1">
    <source>
        <dbReference type="EMBL" id="CAI4020904.1"/>
    </source>
</evidence>
<proteinExistence type="predicted"/>
<evidence type="ECO:0000313" key="2">
    <source>
        <dbReference type="EMBL" id="CAL1174279.1"/>
    </source>
</evidence>
<dbReference type="EMBL" id="CAMXCT010006840">
    <property type="protein sequence ID" value="CAI4020904.1"/>
    <property type="molecule type" value="Genomic_DNA"/>
</dbReference>
<sequence>MKSRVLLGKHSDDEFHLSRPCRFAASPALTCFNSSGAMSQLAFPTIYYAAVRDCNGTLQMRIGSAPDSHIRHRIDSFLERPSGLPTFSLRIATEETALGMAKIAESLWLVVVYSLAACIMMPKGSPQLEHLFAACSEMVKRGGCRDEDLKELVERCSRPYRHHTPACDENGLQKFRELEGLAKTELQIVATCSPS</sequence>
<evidence type="ECO:0000313" key="3">
    <source>
        <dbReference type="Proteomes" id="UP001152797"/>
    </source>
</evidence>
<keyword evidence="3" id="KW-1185">Reference proteome</keyword>
<dbReference type="EMBL" id="CAMXCT020006840">
    <property type="protein sequence ID" value="CAL1174279.1"/>
    <property type="molecule type" value="Genomic_DNA"/>
</dbReference>
<dbReference type="AlphaFoldDB" id="A0A9P1M6C4"/>
<name>A0A9P1M6C4_9DINO</name>
<organism evidence="1">
    <name type="scientific">Cladocopium goreaui</name>
    <dbReference type="NCBI Taxonomy" id="2562237"/>
    <lineage>
        <taxon>Eukaryota</taxon>
        <taxon>Sar</taxon>
        <taxon>Alveolata</taxon>
        <taxon>Dinophyceae</taxon>
        <taxon>Suessiales</taxon>
        <taxon>Symbiodiniaceae</taxon>
        <taxon>Cladocopium</taxon>
    </lineage>
</organism>
<dbReference type="Proteomes" id="UP001152797">
    <property type="component" value="Unassembled WGS sequence"/>
</dbReference>
<protein>
    <submittedName>
        <fullName evidence="1">Uncharacterized protein</fullName>
    </submittedName>
</protein>
<accession>A0A9P1M6C4</accession>
<comment type="caution">
    <text evidence="1">The sequence shown here is derived from an EMBL/GenBank/DDBJ whole genome shotgun (WGS) entry which is preliminary data.</text>
</comment>